<accession>V5E8S5</accession>
<comment type="similarity">
    <text evidence="2 16">Belongs to the glycosyl hydrolase 5 (cellulase A) family.</text>
</comment>
<organism evidence="18 19">
    <name type="scientific">Kalmanozyma brasiliensis (strain GHG001)</name>
    <name type="common">Yeast</name>
    <name type="synonym">Pseudozyma brasiliensis</name>
    <dbReference type="NCBI Taxonomy" id="1365824"/>
    <lineage>
        <taxon>Eukaryota</taxon>
        <taxon>Fungi</taxon>
        <taxon>Dikarya</taxon>
        <taxon>Basidiomycota</taxon>
        <taxon>Ustilaginomycotina</taxon>
        <taxon>Ustilaginomycetes</taxon>
        <taxon>Ustilaginales</taxon>
        <taxon>Ustilaginaceae</taxon>
        <taxon>Kalmanozyma</taxon>
    </lineage>
</organism>
<dbReference type="InterPro" id="IPR050386">
    <property type="entry name" value="Glycosyl_hydrolase_5"/>
</dbReference>
<dbReference type="Gene3D" id="3.20.20.80">
    <property type="entry name" value="Glycosidases"/>
    <property type="match status" value="1"/>
</dbReference>
<proteinExistence type="inferred from homology"/>
<keyword evidence="8 16" id="KW-0326">Glycosidase</keyword>
<keyword evidence="5 16" id="KW-0378">Hydrolase</keyword>
<comment type="function">
    <text evidence="11">Beta-glucanases participate in the metabolism of beta-glucan, the main structural component of the cell wall. Acts on lutean, pustulan and 1,6-oligo-beta-D-glucosides.</text>
</comment>
<dbReference type="SUPFAM" id="SSF51445">
    <property type="entry name" value="(Trans)glycosidases"/>
    <property type="match status" value="1"/>
</dbReference>
<keyword evidence="9" id="KW-0624">Polysaccharide degradation</keyword>
<dbReference type="PANTHER" id="PTHR31297">
    <property type="entry name" value="GLUCAN ENDO-1,6-BETA-GLUCOSIDASE B"/>
    <property type="match status" value="1"/>
</dbReference>
<evidence type="ECO:0000256" key="1">
    <source>
        <dbReference type="ARBA" id="ARBA00004613"/>
    </source>
</evidence>
<dbReference type="InterPro" id="IPR017853">
    <property type="entry name" value="GH"/>
</dbReference>
<name>V5E8S5_KALBG</name>
<evidence type="ECO:0000256" key="3">
    <source>
        <dbReference type="ARBA" id="ARBA00022525"/>
    </source>
</evidence>
<evidence type="ECO:0000256" key="2">
    <source>
        <dbReference type="ARBA" id="ARBA00005641"/>
    </source>
</evidence>
<dbReference type="Pfam" id="PF00150">
    <property type="entry name" value="Cellulase"/>
    <property type="match status" value="1"/>
</dbReference>
<evidence type="ECO:0000256" key="12">
    <source>
        <dbReference type="ARBA" id="ARBA00038935"/>
    </source>
</evidence>
<protein>
    <recommendedName>
        <fullName evidence="12">glucan endo-1,6-beta-glucosidase</fullName>
        <ecNumber evidence="12">3.2.1.75</ecNumber>
    </recommendedName>
    <alternativeName>
        <fullName evidence="14">Beta-1,6-glucanase B</fullName>
    </alternativeName>
    <alternativeName>
        <fullName evidence="13">Endo-1,6-beta-D-glucanase B</fullName>
    </alternativeName>
    <alternativeName>
        <fullName evidence="15">Endo-1,6-beta-glucanase B</fullName>
    </alternativeName>
</protein>
<dbReference type="GO" id="GO:0009986">
    <property type="term" value="C:cell surface"/>
    <property type="evidence" value="ECO:0007669"/>
    <property type="project" value="TreeGrafter"/>
</dbReference>
<feature type="domain" description="Glycoside hydrolase family 5" evidence="17">
    <location>
        <begin position="88"/>
        <end position="344"/>
    </location>
</feature>
<evidence type="ECO:0000256" key="14">
    <source>
        <dbReference type="ARBA" id="ARBA00042025"/>
    </source>
</evidence>
<dbReference type="HOGENOM" id="CLU_004624_0_2_1"/>
<evidence type="ECO:0000256" key="16">
    <source>
        <dbReference type="RuleBase" id="RU361153"/>
    </source>
</evidence>
<evidence type="ECO:0000256" key="6">
    <source>
        <dbReference type="ARBA" id="ARBA00023180"/>
    </source>
</evidence>
<reference evidence="19" key="1">
    <citation type="journal article" date="2013" name="Genome Announc.">
        <title>Draft genome sequence of Pseudozyma brasiliensis sp. nov. strain GHG001, a high producer of endo-1,4-xylanase isolated from an insect pest of sugarcane.</title>
        <authorList>
            <person name="Oliveira J.V.D.C."/>
            <person name="dos Santos R.A.C."/>
            <person name="Borges T.A."/>
            <person name="Riano-Pachon D.M."/>
            <person name="Goldman G.H."/>
        </authorList>
    </citation>
    <scope>NUCLEOTIDE SEQUENCE [LARGE SCALE GENOMIC DNA]</scope>
    <source>
        <strain evidence="19">GHG001</strain>
    </source>
</reference>
<evidence type="ECO:0000313" key="18">
    <source>
        <dbReference type="EMBL" id="EST06726.1"/>
    </source>
</evidence>
<evidence type="ECO:0000256" key="13">
    <source>
        <dbReference type="ARBA" id="ARBA00041472"/>
    </source>
</evidence>
<comment type="subcellular location">
    <subcellularLocation>
        <location evidence="1">Secreted</location>
    </subcellularLocation>
</comment>
<dbReference type="AlphaFoldDB" id="V5E8S5"/>
<keyword evidence="7" id="KW-0119">Carbohydrate metabolism</keyword>
<dbReference type="InterPro" id="IPR001547">
    <property type="entry name" value="Glyco_hydro_5"/>
</dbReference>
<keyword evidence="4" id="KW-0732">Signal</keyword>
<evidence type="ECO:0000256" key="8">
    <source>
        <dbReference type="ARBA" id="ARBA00023295"/>
    </source>
</evidence>
<dbReference type="GO" id="GO:0009251">
    <property type="term" value="P:glucan catabolic process"/>
    <property type="evidence" value="ECO:0007669"/>
    <property type="project" value="TreeGrafter"/>
</dbReference>
<dbReference type="GO" id="GO:0004338">
    <property type="term" value="F:glucan exo-1,3-beta-glucosidase activity"/>
    <property type="evidence" value="ECO:0007669"/>
    <property type="project" value="TreeGrafter"/>
</dbReference>
<dbReference type="GeneID" id="27420848"/>
<dbReference type="EMBL" id="KI545873">
    <property type="protein sequence ID" value="EST06726.1"/>
    <property type="molecule type" value="Genomic_DNA"/>
</dbReference>
<dbReference type="eggNOG" id="ENOG502QPYU">
    <property type="taxonomic scope" value="Eukaryota"/>
</dbReference>
<evidence type="ECO:0000256" key="15">
    <source>
        <dbReference type="ARBA" id="ARBA00043257"/>
    </source>
</evidence>
<evidence type="ECO:0000256" key="10">
    <source>
        <dbReference type="ARBA" id="ARBA00036633"/>
    </source>
</evidence>
<dbReference type="GO" id="GO:0046557">
    <property type="term" value="F:glucan endo-1,6-beta-glucosidase activity"/>
    <property type="evidence" value="ECO:0007669"/>
    <property type="project" value="UniProtKB-EC"/>
</dbReference>
<evidence type="ECO:0000256" key="7">
    <source>
        <dbReference type="ARBA" id="ARBA00023277"/>
    </source>
</evidence>
<dbReference type="OrthoDB" id="62120at2759"/>
<sequence>MPNNTLLSPISASRDMATSAEQRIPPVTKLAASTGKIRGVNLGGWFILENFLSPSVFSAAQQAGGSGASLPQDQWGFMTTINNNAKALQILQQHWSSFIVESDFAQIKSLGLNTVRIPVPHWAFTNSSSEPYLSGAELPYIDQAVSLAAQYGLDVMLDMHTAPGSQNGFDNSGHIGAINFGSSSDNANRLYDALTAMVNRYVNDGKYGGAVKYVEILNEPLCNVLGGDYVASVYQTAAARVNAAISGSSRPQIVLHDCFATPLTNLGPFVSGSGPLAGTSFMIDTHRYHVFSPRQNLSFQQHVSLIKQDGDDIASATSSLGRQVVTGEFSLAISCSDCPTGYSSTVTAADVAKLNRQFFETQTVAYDRGAGWIFFNWAAENNWPWSFKTSYNLNWIPQNILAQDEAL</sequence>
<evidence type="ECO:0000256" key="5">
    <source>
        <dbReference type="ARBA" id="ARBA00022801"/>
    </source>
</evidence>
<evidence type="ECO:0000256" key="4">
    <source>
        <dbReference type="ARBA" id="ARBA00022729"/>
    </source>
</evidence>
<dbReference type="PANTHER" id="PTHR31297:SF39">
    <property type="entry name" value="GLUCAN ENDO-1,6-BETA-GLUCOSIDASE B"/>
    <property type="match status" value="1"/>
</dbReference>
<keyword evidence="6" id="KW-0325">Glycoprotein</keyword>
<evidence type="ECO:0000313" key="19">
    <source>
        <dbReference type="Proteomes" id="UP000019377"/>
    </source>
</evidence>
<dbReference type="GO" id="GO:0005576">
    <property type="term" value="C:extracellular region"/>
    <property type="evidence" value="ECO:0007669"/>
    <property type="project" value="UniProtKB-SubCell"/>
</dbReference>
<dbReference type="STRING" id="1365824.V5E8S5"/>
<keyword evidence="3" id="KW-0964">Secreted</keyword>
<dbReference type="EC" id="3.2.1.75" evidence="12"/>
<keyword evidence="19" id="KW-1185">Reference proteome</keyword>
<gene>
    <name evidence="18" type="ORF">PSEUBRA_SCAF3g04233</name>
</gene>
<evidence type="ECO:0000259" key="17">
    <source>
        <dbReference type="Pfam" id="PF00150"/>
    </source>
</evidence>
<comment type="catalytic activity">
    <reaction evidence="10">
        <text>Random hydrolysis of (1-&gt;6)-linkages in (1-&gt;6)-beta-D-glucans.</text>
        <dbReference type="EC" id="3.2.1.75"/>
    </reaction>
</comment>
<evidence type="ECO:0000256" key="9">
    <source>
        <dbReference type="ARBA" id="ARBA00023326"/>
    </source>
</evidence>
<dbReference type="Proteomes" id="UP000019377">
    <property type="component" value="Unassembled WGS sequence"/>
</dbReference>
<dbReference type="OMA" id="FILENWM"/>
<evidence type="ECO:0000256" key="11">
    <source>
        <dbReference type="ARBA" id="ARBA00037628"/>
    </source>
</evidence>